<keyword evidence="4" id="KW-1185">Reference proteome</keyword>
<keyword evidence="2" id="KW-0472">Membrane</keyword>
<comment type="caution">
    <text evidence="3">The sequence shown here is derived from an EMBL/GenBank/DDBJ whole genome shotgun (WGS) entry which is preliminary data.</text>
</comment>
<proteinExistence type="predicted"/>
<organism evidence="3 4">
    <name type="scientific">Pseudohoeflea coraliihabitans</name>
    <dbReference type="NCBI Taxonomy" id="2860393"/>
    <lineage>
        <taxon>Bacteria</taxon>
        <taxon>Pseudomonadati</taxon>
        <taxon>Pseudomonadota</taxon>
        <taxon>Alphaproteobacteria</taxon>
        <taxon>Hyphomicrobiales</taxon>
        <taxon>Rhizobiaceae</taxon>
        <taxon>Pseudohoeflea</taxon>
    </lineage>
</organism>
<dbReference type="RefSeq" id="WP_219202134.1">
    <property type="nucleotide sequence ID" value="NZ_JAHWQX010000003.1"/>
</dbReference>
<gene>
    <name evidence="3" type="ORF">KY465_13065</name>
</gene>
<feature type="region of interest" description="Disordered" evidence="1">
    <location>
        <begin position="48"/>
        <end position="68"/>
    </location>
</feature>
<name>A0ABS6WR11_9HYPH</name>
<evidence type="ECO:0000313" key="3">
    <source>
        <dbReference type="EMBL" id="MBW3098210.1"/>
    </source>
</evidence>
<dbReference type="Proteomes" id="UP001430804">
    <property type="component" value="Unassembled WGS sequence"/>
</dbReference>
<dbReference type="EMBL" id="JAHWQX010000003">
    <property type="protein sequence ID" value="MBW3098210.1"/>
    <property type="molecule type" value="Genomic_DNA"/>
</dbReference>
<evidence type="ECO:0000256" key="2">
    <source>
        <dbReference type="SAM" id="Phobius"/>
    </source>
</evidence>
<feature type="transmembrane region" description="Helical" evidence="2">
    <location>
        <begin position="78"/>
        <end position="99"/>
    </location>
</feature>
<protein>
    <submittedName>
        <fullName evidence="3">Uncharacterized protein</fullName>
    </submittedName>
</protein>
<accession>A0ABS6WR11</accession>
<evidence type="ECO:0000256" key="1">
    <source>
        <dbReference type="SAM" id="MobiDB-lite"/>
    </source>
</evidence>
<keyword evidence="2" id="KW-1133">Transmembrane helix</keyword>
<evidence type="ECO:0000313" key="4">
    <source>
        <dbReference type="Proteomes" id="UP001430804"/>
    </source>
</evidence>
<reference evidence="3" key="1">
    <citation type="submission" date="2021-07" db="EMBL/GenBank/DDBJ databases">
        <title>Pseudohoeflea marina sp. nov. a polyhydroxyalcanoate-producing bacterium.</title>
        <authorList>
            <person name="Zheng W."/>
            <person name="Yu S."/>
            <person name="Huang Y."/>
        </authorList>
    </citation>
    <scope>NUCLEOTIDE SEQUENCE</scope>
    <source>
        <strain evidence="3">DP4N28-3</strain>
    </source>
</reference>
<keyword evidence="2" id="KW-0812">Transmembrane</keyword>
<sequence>MAPQLQTGLAEPFQKQPVHAPCDQFRNSLRFGATQYDALCCDPKPLPASKTALKPPVSPQKPPKARKPLPEYECKADIFILVLIVFSAFFLRFRCVFYFKATSQIDLI</sequence>